<dbReference type="AlphaFoldDB" id="A0A0F8XR50"/>
<name>A0A0F8XR50_9ZZZZ</name>
<dbReference type="EMBL" id="LAZR01057688">
    <property type="protein sequence ID" value="KKK71537.1"/>
    <property type="molecule type" value="Genomic_DNA"/>
</dbReference>
<gene>
    <name evidence="1" type="ORF">LCGC14_2912920</name>
</gene>
<organism evidence="1">
    <name type="scientific">marine sediment metagenome</name>
    <dbReference type="NCBI Taxonomy" id="412755"/>
    <lineage>
        <taxon>unclassified sequences</taxon>
        <taxon>metagenomes</taxon>
        <taxon>ecological metagenomes</taxon>
    </lineage>
</organism>
<evidence type="ECO:0000313" key="1">
    <source>
        <dbReference type="EMBL" id="KKK71537.1"/>
    </source>
</evidence>
<reference evidence="1" key="1">
    <citation type="journal article" date="2015" name="Nature">
        <title>Complex archaea that bridge the gap between prokaryotes and eukaryotes.</title>
        <authorList>
            <person name="Spang A."/>
            <person name="Saw J.H."/>
            <person name="Jorgensen S.L."/>
            <person name="Zaremba-Niedzwiedzka K."/>
            <person name="Martijn J."/>
            <person name="Lind A.E."/>
            <person name="van Eijk R."/>
            <person name="Schleper C."/>
            <person name="Guy L."/>
            <person name="Ettema T.J."/>
        </authorList>
    </citation>
    <scope>NUCLEOTIDE SEQUENCE</scope>
</reference>
<comment type="caution">
    <text evidence="1">The sequence shown here is derived from an EMBL/GenBank/DDBJ whole genome shotgun (WGS) entry which is preliminary data.</text>
</comment>
<accession>A0A0F8XR50</accession>
<proteinExistence type="predicted"/>
<protein>
    <submittedName>
        <fullName evidence="1">Uncharacterized protein</fullName>
    </submittedName>
</protein>
<sequence length="67" mass="7651">MNAYEHLQREQDRIDNEFARSLEQSTYEPTEITNLKKTVVRYKAALMLISTSEDICEAAEIATGALE</sequence>